<organism evidence="4 5">
    <name type="scientific">Qipengyuania mesophila</name>
    <dbReference type="NCBI Taxonomy" id="2867246"/>
    <lineage>
        <taxon>Bacteria</taxon>
        <taxon>Pseudomonadati</taxon>
        <taxon>Pseudomonadota</taxon>
        <taxon>Alphaproteobacteria</taxon>
        <taxon>Sphingomonadales</taxon>
        <taxon>Erythrobacteraceae</taxon>
        <taxon>Qipengyuania</taxon>
    </lineage>
</organism>
<evidence type="ECO:0000313" key="4">
    <source>
        <dbReference type="EMBL" id="MBX7502092.1"/>
    </source>
</evidence>
<dbReference type="Proteomes" id="UP000782554">
    <property type="component" value="Unassembled WGS sequence"/>
</dbReference>
<keyword evidence="2" id="KW-0809">Transit peptide</keyword>
<name>A0ABS7JWY9_9SPHN</name>
<evidence type="ECO:0000256" key="3">
    <source>
        <dbReference type="ARBA" id="ARBA00023186"/>
    </source>
</evidence>
<protein>
    <submittedName>
        <fullName evidence="4">Molecular chaperone</fullName>
    </submittedName>
</protein>
<accession>A0ABS7JWY9</accession>
<evidence type="ECO:0000256" key="1">
    <source>
        <dbReference type="ARBA" id="ARBA00008231"/>
    </source>
</evidence>
<dbReference type="InterPro" id="IPR042272">
    <property type="entry name" value="ATP12_ATP_synth-F1-assembly_N"/>
</dbReference>
<dbReference type="RefSeq" id="WP_221603267.1">
    <property type="nucleotide sequence ID" value="NZ_JAIGNU010000002.1"/>
</dbReference>
<dbReference type="InterPro" id="IPR023335">
    <property type="entry name" value="ATP12_ortho_dom_sf"/>
</dbReference>
<dbReference type="EMBL" id="JAIGNU010000002">
    <property type="protein sequence ID" value="MBX7502092.1"/>
    <property type="molecule type" value="Genomic_DNA"/>
</dbReference>
<dbReference type="Gene3D" id="1.10.3580.10">
    <property type="entry name" value="ATP12 ATPase"/>
    <property type="match status" value="1"/>
</dbReference>
<dbReference type="Pfam" id="PF07542">
    <property type="entry name" value="ATP12"/>
    <property type="match status" value="1"/>
</dbReference>
<keyword evidence="3" id="KW-0143">Chaperone</keyword>
<evidence type="ECO:0000313" key="5">
    <source>
        <dbReference type="Proteomes" id="UP000782554"/>
    </source>
</evidence>
<gene>
    <name evidence="4" type="ORF">K3181_11620</name>
</gene>
<dbReference type="InterPro" id="IPR011419">
    <property type="entry name" value="ATP12_ATP_synth-F1-assembly"/>
</dbReference>
<dbReference type="Gene3D" id="3.30.2180.10">
    <property type="entry name" value="ATP12-like"/>
    <property type="match status" value="1"/>
</dbReference>
<evidence type="ECO:0000256" key="2">
    <source>
        <dbReference type="ARBA" id="ARBA00022946"/>
    </source>
</evidence>
<dbReference type="SUPFAM" id="SSF160909">
    <property type="entry name" value="ATP12-like"/>
    <property type="match status" value="1"/>
</dbReference>
<proteinExistence type="inferred from homology"/>
<comment type="caution">
    <text evidence="4">The sequence shown here is derived from an EMBL/GenBank/DDBJ whole genome shotgun (WGS) entry which is preliminary data.</text>
</comment>
<dbReference type="PANTHER" id="PTHR21013:SF10">
    <property type="entry name" value="ATP SYNTHASE MITOCHONDRIAL F1 COMPLEX ASSEMBLY FACTOR 2"/>
    <property type="match status" value="1"/>
</dbReference>
<dbReference type="PANTHER" id="PTHR21013">
    <property type="entry name" value="ATP SYNTHASE MITOCHONDRIAL F1 COMPLEX ASSEMBLY FACTOR 2/ATP12 PROTEIN, MITOCHONDRIAL PRECURSOR"/>
    <property type="match status" value="1"/>
</dbReference>
<comment type="similarity">
    <text evidence="1">Belongs to the ATP12 family.</text>
</comment>
<sequence>MKRFYKQVSVEKSDPGHYVALDGRPIKTQGGKPQVVASEGLAQALAAEWAAQGETLDPAHFAFRDMTDYALDVVPEAREEIVAKLLRYADTDTLCYRAHPDEPLWHRQREVWDPLVEALEAREGVRFERVSGILAKSHPPETLERLGARLESLDDFTLAALEQLTALAASLCIGLAALEDGADGEALWAAANLEEDWQIEQWGEDEEASARRARRLGEFLKAMEFVRLARA</sequence>
<reference evidence="4 5" key="1">
    <citation type="submission" date="2021-08" db="EMBL/GenBank/DDBJ databases">
        <title>Comparative Genomics Analysis of the Genus Qipengyuania Reveals Extensive Genetic Diversity and Metabolic Versatility, Including the Description of Fifteen Novel Species.</title>
        <authorList>
            <person name="Liu Y."/>
        </authorList>
    </citation>
    <scope>NUCLEOTIDE SEQUENCE [LARGE SCALE GENOMIC DNA]</scope>
    <source>
        <strain evidence="4 5">YG27</strain>
    </source>
</reference>
<keyword evidence="5" id="KW-1185">Reference proteome</keyword>